<reference evidence="8" key="1">
    <citation type="submission" date="2023-03" db="EMBL/GenBank/DDBJ databases">
        <title>Andean soil-derived lignocellulolytic bacterial consortium as a source of novel taxa and putative plastic-active enzymes.</title>
        <authorList>
            <person name="Diaz-Garcia L."/>
            <person name="Chuvochina M."/>
            <person name="Feuerriegel G."/>
            <person name="Bunk B."/>
            <person name="Sproer C."/>
            <person name="Streit W.R."/>
            <person name="Rodriguez L.M."/>
            <person name="Overmann J."/>
            <person name="Jimenez D.J."/>
        </authorList>
    </citation>
    <scope>NUCLEOTIDE SEQUENCE</scope>
    <source>
        <strain evidence="8">MAG 7</strain>
    </source>
</reference>
<dbReference type="InterPro" id="IPR001362">
    <property type="entry name" value="Glyco_hydro_32"/>
</dbReference>
<keyword evidence="5" id="KW-0732">Signal</keyword>
<dbReference type="Pfam" id="PF00251">
    <property type="entry name" value="Glyco_hydro_32N"/>
    <property type="match status" value="1"/>
</dbReference>
<evidence type="ECO:0000256" key="4">
    <source>
        <dbReference type="RuleBase" id="RU362110"/>
    </source>
</evidence>
<dbReference type="Gene3D" id="2.115.10.20">
    <property type="entry name" value="Glycosyl hydrolase domain, family 43"/>
    <property type="match status" value="1"/>
</dbReference>
<dbReference type="AlphaFoldDB" id="A0AAJ5WS33"/>
<dbReference type="GO" id="GO:0004575">
    <property type="term" value="F:sucrose alpha-glucosidase activity"/>
    <property type="evidence" value="ECO:0007669"/>
    <property type="project" value="TreeGrafter"/>
</dbReference>
<dbReference type="Proteomes" id="UP001220610">
    <property type="component" value="Chromosome"/>
</dbReference>
<dbReference type="PANTHER" id="PTHR42800">
    <property type="entry name" value="EXOINULINASE INUD (AFU_ORTHOLOGUE AFUA_5G00480)"/>
    <property type="match status" value="1"/>
</dbReference>
<evidence type="ECO:0000256" key="5">
    <source>
        <dbReference type="SAM" id="SignalP"/>
    </source>
</evidence>
<gene>
    <name evidence="8" type="ORF">P0Y53_00610</name>
</gene>
<evidence type="ECO:0000256" key="3">
    <source>
        <dbReference type="ARBA" id="ARBA00023295"/>
    </source>
</evidence>
<evidence type="ECO:0000313" key="9">
    <source>
        <dbReference type="Proteomes" id="UP001220610"/>
    </source>
</evidence>
<feature type="domain" description="Glycosyl hydrolase family 32 N-terminal" evidence="6">
    <location>
        <begin position="125"/>
        <end position="406"/>
    </location>
</feature>
<dbReference type="SUPFAM" id="SSF49899">
    <property type="entry name" value="Concanavalin A-like lectins/glucanases"/>
    <property type="match status" value="1"/>
</dbReference>
<dbReference type="Gene3D" id="2.60.120.560">
    <property type="entry name" value="Exo-inulinase, domain 1"/>
    <property type="match status" value="1"/>
</dbReference>
<dbReference type="PANTHER" id="PTHR42800:SF1">
    <property type="entry name" value="EXOINULINASE INUD (AFU_ORTHOLOGUE AFUA_5G00480)"/>
    <property type="match status" value="1"/>
</dbReference>
<feature type="chain" id="PRO_5042508540" evidence="5">
    <location>
        <begin position="23"/>
        <end position="557"/>
    </location>
</feature>
<dbReference type="InterPro" id="IPR013148">
    <property type="entry name" value="Glyco_hydro_32_N"/>
</dbReference>
<dbReference type="SMART" id="SM00640">
    <property type="entry name" value="Glyco_32"/>
    <property type="match status" value="1"/>
</dbReference>
<evidence type="ECO:0000259" key="7">
    <source>
        <dbReference type="Pfam" id="PF08244"/>
    </source>
</evidence>
<sequence length="557" mass="62654">MHRLQRFAYGIPLLLLSGAAAAQDFNQYFTSEKKFLQLPVKNGAPKRNLEIWKDGVLVRFFDMELAEGKPDWYAYLDISEWNGKKLELRVDKLDRNATAFRPIRQSDLDSNAGKVYAEALRGQIHFSPKRGWTNDPNGMVYYKGQYHLFFQHNPYGRGWGNMTWGHAVSKDMIHWTEVGDAIHPDGFGPMFSGTAVVDSNNTSGFGKDGQAPLVMFFTGARAWCQGLAWSNDGLHFNKLDYAPVPRIHRDNRDPKVFWYGPGKHWVMLFWVELDGGQHTQHFFTSDNLKDWTPASILKGGIGNDRYLFECPDLFELPVDGNPANKKWVISAATSMYAIGSFDGKTFTPEAERLLGQVGRDYYAAQSFNNEPNGRRIEIGWWRTHTDKGDMTFNQSMTIPQELALITTPEGIRMTRTPVKELEALRSKQLLSGTKTLTDKSENPLQGLPTELLELRTTVVPGKAKTVTFNLNGLDIVYDVAAQELSADGVKAKVPLLNGKLPLTIFVDRIGVEIFANNGLIYMPVNKNLDGKGSAIKVSGGKVKFENLSLYQLQSAWQ</sequence>
<evidence type="ECO:0000313" key="8">
    <source>
        <dbReference type="EMBL" id="WEK35986.1"/>
    </source>
</evidence>
<name>A0AAJ5WS33_9BACT</name>
<dbReference type="EMBL" id="CP119311">
    <property type="protein sequence ID" value="WEK35986.1"/>
    <property type="molecule type" value="Genomic_DNA"/>
</dbReference>
<dbReference type="CDD" id="cd18622">
    <property type="entry name" value="GH32_Inu-like"/>
    <property type="match status" value="1"/>
</dbReference>
<comment type="similarity">
    <text evidence="1 4">Belongs to the glycosyl hydrolase 32 family.</text>
</comment>
<dbReference type="GO" id="GO:0005987">
    <property type="term" value="P:sucrose catabolic process"/>
    <property type="evidence" value="ECO:0007669"/>
    <property type="project" value="TreeGrafter"/>
</dbReference>
<accession>A0AAJ5WS33</accession>
<feature type="signal peptide" evidence="5">
    <location>
        <begin position="1"/>
        <end position="22"/>
    </location>
</feature>
<dbReference type="InterPro" id="IPR013189">
    <property type="entry name" value="Glyco_hydro_32_C"/>
</dbReference>
<proteinExistence type="inferred from homology"/>
<organism evidence="8 9">
    <name type="scientific">Candidatus Pseudobacter hemicellulosilyticus</name>
    <dbReference type="NCBI Taxonomy" id="3121375"/>
    <lineage>
        <taxon>Bacteria</taxon>
        <taxon>Pseudomonadati</taxon>
        <taxon>Bacteroidota</taxon>
        <taxon>Chitinophagia</taxon>
        <taxon>Chitinophagales</taxon>
        <taxon>Chitinophagaceae</taxon>
        <taxon>Pseudobacter</taxon>
    </lineage>
</organism>
<dbReference type="GO" id="GO:0005737">
    <property type="term" value="C:cytoplasm"/>
    <property type="evidence" value="ECO:0007669"/>
    <property type="project" value="TreeGrafter"/>
</dbReference>
<protein>
    <submittedName>
        <fullName evidence="8">GH32 C-terminal domain-containing protein</fullName>
    </submittedName>
</protein>
<dbReference type="InterPro" id="IPR013320">
    <property type="entry name" value="ConA-like_dom_sf"/>
</dbReference>
<keyword evidence="3 4" id="KW-0326">Glycosidase</keyword>
<evidence type="ECO:0000256" key="2">
    <source>
        <dbReference type="ARBA" id="ARBA00022801"/>
    </source>
</evidence>
<evidence type="ECO:0000256" key="1">
    <source>
        <dbReference type="ARBA" id="ARBA00009902"/>
    </source>
</evidence>
<dbReference type="InterPro" id="IPR023296">
    <property type="entry name" value="Glyco_hydro_beta-prop_sf"/>
</dbReference>
<keyword evidence="2 4" id="KW-0378">Hydrolase</keyword>
<evidence type="ECO:0000259" key="6">
    <source>
        <dbReference type="Pfam" id="PF00251"/>
    </source>
</evidence>
<dbReference type="Pfam" id="PF08244">
    <property type="entry name" value="Glyco_hydro_32C"/>
    <property type="match status" value="1"/>
</dbReference>
<feature type="domain" description="Glycosyl hydrolase family 32 C-terminal" evidence="7">
    <location>
        <begin position="420"/>
        <end position="520"/>
    </location>
</feature>
<dbReference type="SUPFAM" id="SSF75005">
    <property type="entry name" value="Arabinanase/levansucrase/invertase"/>
    <property type="match status" value="1"/>
</dbReference>